<proteinExistence type="inferred from homology"/>
<evidence type="ECO:0000313" key="5">
    <source>
        <dbReference type="EMBL" id="MFC3106805.1"/>
    </source>
</evidence>
<feature type="signal peptide" evidence="3">
    <location>
        <begin position="1"/>
        <end position="21"/>
    </location>
</feature>
<comment type="caution">
    <text evidence="5">The sequence shown here is derived from an EMBL/GenBank/DDBJ whole genome shotgun (WGS) entry which is preliminary data.</text>
</comment>
<dbReference type="InterPro" id="IPR028082">
    <property type="entry name" value="Peripla_BP_I"/>
</dbReference>
<reference evidence="6" key="1">
    <citation type="journal article" date="2019" name="Int. J. Syst. Evol. Microbiol.">
        <title>The Global Catalogue of Microorganisms (GCM) 10K type strain sequencing project: providing services to taxonomists for standard genome sequencing and annotation.</title>
        <authorList>
            <consortium name="The Broad Institute Genomics Platform"/>
            <consortium name="The Broad Institute Genome Sequencing Center for Infectious Disease"/>
            <person name="Wu L."/>
            <person name="Ma J."/>
        </authorList>
    </citation>
    <scope>NUCLEOTIDE SEQUENCE [LARGE SCALE GENOMIC DNA]</scope>
    <source>
        <strain evidence="6">KCTC 42986</strain>
    </source>
</reference>
<dbReference type="PANTHER" id="PTHR30483:SF6">
    <property type="entry name" value="PERIPLASMIC BINDING PROTEIN OF ABC TRANSPORTER FOR NATURAL AMINO ACIDS"/>
    <property type="match status" value="1"/>
</dbReference>
<feature type="chain" id="PRO_5045612695" evidence="3">
    <location>
        <begin position="22"/>
        <end position="389"/>
    </location>
</feature>
<evidence type="ECO:0000259" key="4">
    <source>
        <dbReference type="Pfam" id="PF13458"/>
    </source>
</evidence>
<dbReference type="InterPro" id="IPR051010">
    <property type="entry name" value="BCAA_transport"/>
</dbReference>
<dbReference type="Proteomes" id="UP001595530">
    <property type="component" value="Unassembled WGS sequence"/>
</dbReference>
<dbReference type="SUPFAM" id="SSF53822">
    <property type="entry name" value="Periplasmic binding protein-like I"/>
    <property type="match status" value="1"/>
</dbReference>
<dbReference type="EMBL" id="JBHRTP010000006">
    <property type="protein sequence ID" value="MFC3106805.1"/>
    <property type="molecule type" value="Genomic_DNA"/>
</dbReference>
<evidence type="ECO:0000313" key="6">
    <source>
        <dbReference type="Proteomes" id="UP001595530"/>
    </source>
</evidence>
<comment type="similarity">
    <text evidence="1">Belongs to the leucine-binding protein family.</text>
</comment>
<protein>
    <submittedName>
        <fullName evidence="5">ABC transporter substrate-binding protein</fullName>
    </submittedName>
</protein>
<feature type="domain" description="Leucine-binding protein" evidence="4">
    <location>
        <begin position="24"/>
        <end position="362"/>
    </location>
</feature>
<evidence type="ECO:0000256" key="1">
    <source>
        <dbReference type="ARBA" id="ARBA00010062"/>
    </source>
</evidence>
<dbReference type="CDD" id="cd06359">
    <property type="entry name" value="PBP1_Nba-like"/>
    <property type="match status" value="1"/>
</dbReference>
<evidence type="ECO:0000256" key="2">
    <source>
        <dbReference type="ARBA" id="ARBA00022729"/>
    </source>
</evidence>
<dbReference type="Gene3D" id="3.40.50.2300">
    <property type="match status" value="2"/>
</dbReference>
<keyword evidence="2 3" id="KW-0732">Signal</keyword>
<keyword evidence="6" id="KW-1185">Reference proteome</keyword>
<organism evidence="5 6">
    <name type="scientific">Undibacterium arcticum</name>
    <dbReference type="NCBI Taxonomy" id="1762892"/>
    <lineage>
        <taxon>Bacteria</taxon>
        <taxon>Pseudomonadati</taxon>
        <taxon>Pseudomonadota</taxon>
        <taxon>Betaproteobacteria</taxon>
        <taxon>Burkholderiales</taxon>
        <taxon>Oxalobacteraceae</taxon>
        <taxon>Undibacterium</taxon>
    </lineage>
</organism>
<dbReference type="InterPro" id="IPR028081">
    <property type="entry name" value="Leu-bd"/>
</dbReference>
<dbReference type="RefSeq" id="WP_390322893.1">
    <property type="nucleotide sequence ID" value="NZ_JBHRTP010000006.1"/>
</dbReference>
<accession>A0ABV7EW40</accession>
<dbReference type="Pfam" id="PF13458">
    <property type="entry name" value="Peripla_BP_6"/>
    <property type="match status" value="1"/>
</dbReference>
<sequence length="389" mass="42484">MKILRYFAFFLALAATWGAQGADKVKVGMVTTLSGAGAGLGVDIRDGFTLALKHLDNKFGNLPIEVISGDDQQNPEAAKQLVDRLLKKDKVDLMTGIVFSNVMLAVGPTIFNAKTYYISTNAGPSQYAGEQCNPYFFNVAWQNDSLHEAVGKQVNDKGFKNVVLVAPNYPAGKDALAGFKRYYKGKVADEIYTKLGQLDYGTELAQIRSMKPDAVYIFLPGGMGINFIKQFVDAGLSKSAQLFGPGFSADEDIIKAVGAPMLGMFNASQWGHDIDNPQNKRFVADFVKEYGRLPSLYASQGYDAALLMDSAVRGVKGKIEDKEALGKALQAANFKSVRGEFKFNHNHYPIQNYYLRVIGKDGQGRITNRTLGTVFSNHGDAYAAACKMQ</sequence>
<evidence type="ECO:0000256" key="3">
    <source>
        <dbReference type="SAM" id="SignalP"/>
    </source>
</evidence>
<name>A0ABV7EW40_9BURK</name>
<dbReference type="PANTHER" id="PTHR30483">
    <property type="entry name" value="LEUCINE-SPECIFIC-BINDING PROTEIN"/>
    <property type="match status" value="1"/>
</dbReference>
<gene>
    <name evidence="5" type="ORF">ACFOFO_02320</name>
</gene>